<proteinExistence type="predicted"/>
<dbReference type="InterPro" id="IPR051321">
    <property type="entry name" value="PHA/PHB_synthase"/>
</dbReference>
<dbReference type="InterPro" id="IPR029058">
    <property type="entry name" value="AB_hydrolase_fold"/>
</dbReference>
<sequence>MLYQLHEMQRSFLTPMMQWADASSKLFSNPVSPFAHTPFSQRIAAGYELMYRLGKDYEKPAFDIGTVLVNGETVGIMERTVVTRPFCRLLHFKKDLSDQKIGALAQPKVLLVAPLSGHHSTLLRDTVRGLLPQHDVYITDWTDARMVPLSEGAFHLDDYIYYVQDFIRLLAPDLHVISVCQPTVPVLAAISLMATAKDPKLPKTMTMMGGPIDPRKSPTAVNDLAVEKPFSWFENTVIYAVPNNYPGSGRRVYPGFLQHAGFIAMNPGRHAQSHREFYQHLVLGDDEPAESHRQFYNEYNAVLDMPAEYYLDTIKTVFQEHSLPMGTWVVGGQLVRPQDITTVALFTVEGELDDISGAGQTQAAHVLCSAIPAAMQQDFVAPGCGHYGIFSGRRWREMICPKIGEFIAKHG</sequence>
<dbReference type="EMBL" id="PDOB01000002">
    <property type="protein sequence ID" value="PIL41340.1"/>
    <property type="molecule type" value="Genomic_DNA"/>
</dbReference>
<dbReference type="AlphaFoldDB" id="A0A2G8T5K3"/>
<dbReference type="OrthoDB" id="9800634at2"/>
<evidence type="ECO:0000313" key="2">
    <source>
        <dbReference type="EMBL" id="PIL41340.1"/>
    </source>
</evidence>
<dbReference type="InterPro" id="IPR009656">
    <property type="entry name" value="PHB_depo_C"/>
</dbReference>
<dbReference type="SUPFAM" id="SSF53474">
    <property type="entry name" value="alpha/beta-Hydrolases"/>
    <property type="match status" value="1"/>
</dbReference>
<accession>A0A2G8T5K3</accession>
<dbReference type="Pfam" id="PF06850">
    <property type="entry name" value="PHB_depo_C"/>
    <property type="match status" value="1"/>
</dbReference>
<dbReference type="NCBIfam" id="TIGR01849">
    <property type="entry name" value="PHB_depoly_PhaZ"/>
    <property type="match status" value="1"/>
</dbReference>
<name>A0A2G8T5K3_9BURK</name>
<organism evidence="2 3">
    <name type="scientific">Massilia psychrophila</name>
    <dbReference type="NCBI Taxonomy" id="1603353"/>
    <lineage>
        <taxon>Bacteria</taxon>
        <taxon>Pseudomonadati</taxon>
        <taxon>Pseudomonadota</taxon>
        <taxon>Betaproteobacteria</taxon>
        <taxon>Burkholderiales</taxon>
        <taxon>Oxalobacteraceae</taxon>
        <taxon>Telluria group</taxon>
        <taxon>Massilia</taxon>
    </lineage>
</organism>
<dbReference type="PANTHER" id="PTHR36837:SF4">
    <property type="entry name" value="BLR0908 PROTEIN"/>
    <property type="match status" value="1"/>
</dbReference>
<protein>
    <submittedName>
        <fullName evidence="2">Polyhydroxyalkanoate depolymerase</fullName>
    </submittedName>
</protein>
<evidence type="ECO:0000313" key="3">
    <source>
        <dbReference type="Proteomes" id="UP000228593"/>
    </source>
</evidence>
<gene>
    <name evidence="2" type="ORF">CR103_02200</name>
</gene>
<dbReference type="Proteomes" id="UP000228593">
    <property type="component" value="Unassembled WGS sequence"/>
</dbReference>
<dbReference type="InterPro" id="IPR010915">
    <property type="entry name" value="PHB_depoly_PhaZ"/>
</dbReference>
<reference evidence="2 3" key="1">
    <citation type="submission" date="2017-10" db="EMBL/GenBank/DDBJ databases">
        <title>Massilia psychrophilum sp. nov., a novel purple-pigmented bacterium isolated from Tianshan glacier, Xinjiang Municipality, China.</title>
        <authorList>
            <person name="Wang H."/>
        </authorList>
    </citation>
    <scope>NUCLEOTIDE SEQUENCE [LARGE SCALE GENOMIC DNA]</scope>
    <source>
        <strain evidence="2 3">JCM 30813</strain>
    </source>
</reference>
<dbReference type="PIRSF" id="PIRSF020818">
    <property type="entry name" value="PHB_depoly_PhaZ"/>
    <property type="match status" value="1"/>
</dbReference>
<keyword evidence="3" id="KW-1185">Reference proteome</keyword>
<feature type="domain" description="PHB de-polymerase C-terminal" evidence="1">
    <location>
        <begin position="209"/>
        <end position="410"/>
    </location>
</feature>
<evidence type="ECO:0000259" key="1">
    <source>
        <dbReference type="Pfam" id="PF06850"/>
    </source>
</evidence>
<dbReference type="RefSeq" id="WP_099914383.1">
    <property type="nucleotide sequence ID" value="NZ_BMHS01000003.1"/>
</dbReference>
<dbReference type="PANTHER" id="PTHR36837">
    <property type="entry name" value="POLY(3-HYDROXYALKANOATE) POLYMERASE SUBUNIT PHAC"/>
    <property type="match status" value="1"/>
</dbReference>
<comment type="caution">
    <text evidence="2">The sequence shown here is derived from an EMBL/GenBank/DDBJ whole genome shotgun (WGS) entry which is preliminary data.</text>
</comment>